<feature type="compositionally biased region" description="Pro residues" evidence="2">
    <location>
        <begin position="855"/>
        <end position="864"/>
    </location>
</feature>
<dbReference type="SMART" id="SM00331">
    <property type="entry name" value="PP2C_SIG"/>
    <property type="match status" value="1"/>
</dbReference>
<dbReference type="InterPro" id="IPR013655">
    <property type="entry name" value="PAS_fold_3"/>
</dbReference>
<sequence length="864" mass="92226">MSGSLPSRTALPPHPDPAFERFARLVRRQLDVPVALVTLVSVDEQVFPGAVGLPEPWQSTRCTPLSHSFCQHVVRSAAPLVISDARTEPLVADNLAIPDLHVIAYAGVPLTGADGVVVGSLCAIDSRPRAWAEDDLAVLTDLAEACSSELQLRQAHQRADEVAAQARQLLAEQEVDRSRFSLALTAGQVGTFDMDLATGELTVDDRLLELSGMDRAGFTGRPEDVYAHVHPDDVTDVMARVEHAVSTGGTYDAEYRIVLGDGFNRWLAARGEVVGAADGAVRRLVGVVHDITPQREPYEQAAQIVDEMAVGFLGMDTDWVITQVNREGERIAGFSREQLVGRTLWEAFPATVGTTFEEQYRRAVATGRPVSFDAYYPEPLDVWVEVRAVPGPAGLAVHFVDITTRALGQLQAERTAARERLLGRITEELVGTLHADEAAQRLSRLVVPAVADWCIVTIADDDQAAGSRRGLRTAASWHSDPAMRDTTAAYAQARLSSLDDDTVLIEAMRSGQPQLIDAGATAQVGGMYPAGPVQELMGALAPEAVAVLSLPGRDGPVGILSLANGAGRGAFTPEDLVTARHIAARSGLVLDNARLFRQQRALAEGFQRSLLTPPAEPDHLQIAVRYVPAGQAAHVGGDWYDAFMQPGGATLLVVGDVVGHDVAAAAAMGQLRSIVRTVGALDHDGPAAVLRQVEQVMQTLQSAILATTVVARLEQTEEEKAAGLTRLRWSNAGHPPPMAVTSDGAVTVLAAERADLLLGVDPAAPRREAQVTLGWGTVVVLYTDGLVERRDCDLDAGTARLRATLAELAGRGLDELCDELLARMLPDAPDDDVALVAVRLHPQDRPRPAEAGPNRIPPNVPPAG</sequence>
<dbReference type="Pfam" id="PF08448">
    <property type="entry name" value="PAS_4"/>
    <property type="match status" value="1"/>
</dbReference>
<feature type="domain" description="PAC" evidence="4">
    <location>
        <begin position="251"/>
        <end position="303"/>
    </location>
</feature>
<dbReference type="SMART" id="SM00086">
    <property type="entry name" value="PAC"/>
    <property type="match status" value="1"/>
</dbReference>
<evidence type="ECO:0000313" key="6">
    <source>
        <dbReference type="Proteomes" id="UP000198373"/>
    </source>
</evidence>
<evidence type="ECO:0000313" key="5">
    <source>
        <dbReference type="EMBL" id="SNS00848.1"/>
    </source>
</evidence>
<dbReference type="Proteomes" id="UP000198373">
    <property type="component" value="Unassembled WGS sequence"/>
</dbReference>
<dbReference type="NCBIfam" id="TIGR00229">
    <property type="entry name" value="sensory_box"/>
    <property type="match status" value="1"/>
</dbReference>
<accession>A0A239B0U6</accession>
<dbReference type="InterPro" id="IPR013656">
    <property type="entry name" value="PAS_4"/>
</dbReference>
<protein>
    <submittedName>
        <fullName evidence="5">PAS domain S-box-containing protein</fullName>
    </submittedName>
</protein>
<dbReference type="SUPFAM" id="SSF81606">
    <property type="entry name" value="PP2C-like"/>
    <property type="match status" value="1"/>
</dbReference>
<dbReference type="InterPro" id="IPR029016">
    <property type="entry name" value="GAF-like_dom_sf"/>
</dbReference>
<evidence type="ECO:0000256" key="2">
    <source>
        <dbReference type="SAM" id="MobiDB-lite"/>
    </source>
</evidence>
<dbReference type="GO" id="GO:0016791">
    <property type="term" value="F:phosphatase activity"/>
    <property type="evidence" value="ECO:0007669"/>
    <property type="project" value="TreeGrafter"/>
</dbReference>
<keyword evidence="1" id="KW-0378">Hydrolase</keyword>
<dbReference type="PANTHER" id="PTHR43156">
    <property type="entry name" value="STAGE II SPORULATION PROTEIN E-RELATED"/>
    <property type="match status" value="1"/>
</dbReference>
<dbReference type="InterPro" id="IPR035965">
    <property type="entry name" value="PAS-like_dom_sf"/>
</dbReference>
<dbReference type="Pfam" id="PF08447">
    <property type="entry name" value="PAS_3"/>
    <property type="match status" value="1"/>
</dbReference>
<dbReference type="RefSeq" id="WP_089303848.1">
    <property type="nucleotide sequence ID" value="NZ_FZOO01000001.1"/>
</dbReference>
<dbReference type="OrthoDB" id="118142at2"/>
<evidence type="ECO:0000259" key="4">
    <source>
        <dbReference type="PROSITE" id="PS50113"/>
    </source>
</evidence>
<dbReference type="PROSITE" id="PS50112">
    <property type="entry name" value="PAS"/>
    <property type="match status" value="2"/>
</dbReference>
<dbReference type="InterPro" id="IPR000700">
    <property type="entry name" value="PAS-assoc_C"/>
</dbReference>
<dbReference type="PROSITE" id="PS50113">
    <property type="entry name" value="PAC"/>
    <property type="match status" value="1"/>
</dbReference>
<dbReference type="Gene3D" id="2.10.70.100">
    <property type="match status" value="1"/>
</dbReference>
<dbReference type="EMBL" id="FZOO01000001">
    <property type="protein sequence ID" value="SNS00848.1"/>
    <property type="molecule type" value="Genomic_DNA"/>
</dbReference>
<keyword evidence="6" id="KW-1185">Reference proteome</keyword>
<organism evidence="5 6">
    <name type="scientific">Geodermatophilus pulveris</name>
    <dbReference type="NCBI Taxonomy" id="1564159"/>
    <lineage>
        <taxon>Bacteria</taxon>
        <taxon>Bacillati</taxon>
        <taxon>Actinomycetota</taxon>
        <taxon>Actinomycetes</taxon>
        <taxon>Geodermatophilales</taxon>
        <taxon>Geodermatophilaceae</taxon>
        <taxon>Geodermatophilus</taxon>
    </lineage>
</organism>
<dbReference type="AlphaFoldDB" id="A0A239B0U6"/>
<name>A0A239B0U6_9ACTN</name>
<dbReference type="Gene3D" id="3.30.450.40">
    <property type="match status" value="2"/>
</dbReference>
<dbReference type="Pfam" id="PF01590">
    <property type="entry name" value="GAF"/>
    <property type="match status" value="1"/>
</dbReference>
<dbReference type="Gene3D" id="3.30.450.20">
    <property type="entry name" value="PAS domain"/>
    <property type="match status" value="2"/>
</dbReference>
<dbReference type="InterPro" id="IPR001610">
    <property type="entry name" value="PAC"/>
</dbReference>
<dbReference type="InterPro" id="IPR000014">
    <property type="entry name" value="PAS"/>
</dbReference>
<feature type="domain" description="PAS" evidence="3">
    <location>
        <begin position="176"/>
        <end position="248"/>
    </location>
</feature>
<reference evidence="6" key="1">
    <citation type="submission" date="2017-06" db="EMBL/GenBank/DDBJ databases">
        <authorList>
            <person name="Varghese N."/>
            <person name="Submissions S."/>
        </authorList>
    </citation>
    <scope>NUCLEOTIDE SEQUENCE [LARGE SCALE GENOMIC DNA]</scope>
    <source>
        <strain evidence="6">DSM 46839</strain>
    </source>
</reference>
<dbReference type="InterPro" id="IPR036457">
    <property type="entry name" value="PPM-type-like_dom_sf"/>
</dbReference>
<dbReference type="InterPro" id="IPR001932">
    <property type="entry name" value="PPM-type_phosphatase-like_dom"/>
</dbReference>
<gene>
    <name evidence="5" type="ORF">SAMN06893096_101326</name>
</gene>
<dbReference type="Gene3D" id="3.60.40.10">
    <property type="entry name" value="PPM-type phosphatase domain"/>
    <property type="match status" value="1"/>
</dbReference>
<dbReference type="SUPFAM" id="SSF55781">
    <property type="entry name" value="GAF domain-like"/>
    <property type="match status" value="2"/>
</dbReference>
<dbReference type="InterPro" id="IPR003018">
    <property type="entry name" value="GAF"/>
</dbReference>
<dbReference type="CDD" id="cd00130">
    <property type="entry name" value="PAS"/>
    <property type="match status" value="2"/>
</dbReference>
<dbReference type="PANTHER" id="PTHR43156:SF2">
    <property type="entry name" value="STAGE II SPORULATION PROTEIN E"/>
    <property type="match status" value="1"/>
</dbReference>
<feature type="region of interest" description="Disordered" evidence="2">
    <location>
        <begin position="844"/>
        <end position="864"/>
    </location>
</feature>
<proteinExistence type="predicted"/>
<evidence type="ECO:0000256" key="1">
    <source>
        <dbReference type="ARBA" id="ARBA00022801"/>
    </source>
</evidence>
<dbReference type="SMART" id="SM00065">
    <property type="entry name" value="GAF"/>
    <property type="match status" value="2"/>
</dbReference>
<feature type="domain" description="PAS" evidence="3">
    <location>
        <begin position="297"/>
        <end position="367"/>
    </location>
</feature>
<dbReference type="SUPFAM" id="SSF55785">
    <property type="entry name" value="PYP-like sensor domain (PAS domain)"/>
    <property type="match status" value="2"/>
</dbReference>
<dbReference type="SMART" id="SM00091">
    <property type="entry name" value="PAS"/>
    <property type="match status" value="2"/>
</dbReference>
<dbReference type="Pfam" id="PF07228">
    <property type="entry name" value="SpoIIE"/>
    <property type="match status" value="1"/>
</dbReference>
<evidence type="ECO:0000259" key="3">
    <source>
        <dbReference type="PROSITE" id="PS50112"/>
    </source>
</evidence>
<dbReference type="InterPro" id="IPR052016">
    <property type="entry name" value="Bact_Sigma-Reg"/>
</dbReference>